<organism evidence="11">
    <name type="scientific">Fagus sylvatica</name>
    <name type="common">Beechnut</name>
    <dbReference type="NCBI Taxonomy" id="28930"/>
    <lineage>
        <taxon>Eukaryota</taxon>
        <taxon>Viridiplantae</taxon>
        <taxon>Streptophyta</taxon>
        <taxon>Embryophyta</taxon>
        <taxon>Tracheophyta</taxon>
        <taxon>Spermatophyta</taxon>
        <taxon>Magnoliopsida</taxon>
        <taxon>eudicotyledons</taxon>
        <taxon>Gunneridae</taxon>
        <taxon>Pentapetalae</taxon>
        <taxon>rosids</taxon>
        <taxon>fabids</taxon>
        <taxon>Fagales</taxon>
        <taxon>Fagaceae</taxon>
        <taxon>Fagus</taxon>
    </lineage>
</organism>
<gene>
    <name evidence="11" type="ORF">FSB_LOCUS5516</name>
</gene>
<evidence type="ECO:0000256" key="7">
    <source>
        <dbReference type="ARBA" id="ARBA00023242"/>
    </source>
</evidence>
<evidence type="ECO:0000256" key="8">
    <source>
        <dbReference type="PROSITE-ProRule" id="PRU00042"/>
    </source>
</evidence>
<proteinExistence type="predicted"/>
<feature type="compositionally biased region" description="Polar residues" evidence="9">
    <location>
        <begin position="117"/>
        <end position="127"/>
    </location>
</feature>
<evidence type="ECO:0000256" key="4">
    <source>
        <dbReference type="ARBA" id="ARBA00022833"/>
    </source>
</evidence>
<dbReference type="PANTHER" id="PTHR45801">
    <property type="entry name" value="OS07G0101800 PROTEIN"/>
    <property type="match status" value="1"/>
</dbReference>
<evidence type="ECO:0000256" key="3">
    <source>
        <dbReference type="ARBA" id="ARBA00022771"/>
    </source>
</evidence>
<dbReference type="GO" id="GO:0008270">
    <property type="term" value="F:zinc ion binding"/>
    <property type="evidence" value="ECO:0007669"/>
    <property type="project" value="UniProtKB-KW"/>
</dbReference>
<keyword evidence="6" id="KW-0804">Transcription</keyword>
<dbReference type="Pfam" id="PF13912">
    <property type="entry name" value="zf-C2H2_6"/>
    <property type="match status" value="1"/>
</dbReference>
<dbReference type="EMBL" id="OIVN01000284">
    <property type="protein sequence ID" value="SPC77634.1"/>
    <property type="molecule type" value="Genomic_DNA"/>
</dbReference>
<evidence type="ECO:0000256" key="5">
    <source>
        <dbReference type="ARBA" id="ARBA00023015"/>
    </source>
</evidence>
<dbReference type="PROSITE" id="PS50157">
    <property type="entry name" value="ZINC_FINGER_C2H2_2"/>
    <property type="match status" value="1"/>
</dbReference>
<dbReference type="GO" id="GO:0005634">
    <property type="term" value="C:nucleus"/>
    <property type="evidence" value="ECO:0007669"/>
    <property type="project" value="UniProtKB-SubCell"/>
</dbReference>
<protein>
    <recommendedName>
        <fullName evidence="10">C2H2-type domain-containing protein</fullName>
    </recommendedName>
</protein>
<accession>A0A2N9EST0</accession>
<reference evidence="11" key="1">
    <citation type="submission" date="2018-02" db="EMBL/GenBank/DDBJ databases">
        <authorList>
            <person name="Cohen D.B."/>
            <person name="Kent A.D."/>
        </authorList>
    </citation>
    <scope>NUCLEOTIDE SEQUENCE</scope>
</reference>
<keyword evidence="5" id="KW-0805">Transcription regulation</keyword>
<keyword evidence="2" id="KW-0479">Metal-binding</keyword>
<sequence>MERRYLSSGDVRGKSWDSNNFMSYTCNFCNRQFRSAQALGGHMNVHRKDRARLRLLPSSFSDCHHNLHPNSNPTNPNFTSSSPSSSSAKFLPSSSSPSSASMDEEKKLLKINLPQLDPSSPQGGNITSKKRTRGVLGFGESKGTFAQKDEAKVMKKEDTVNLDLEIGLLKDPQEDLDLELRIGFFSS</sequence>
<dbReference type="AlphaFoldDB" id="A0A2N9EST0"/>
<dbReference type="SUPFAM" id="SSF57667">
    <property type="entry name" value="beta-beta-alpha zinc fingers"/>
    <property type="match status" value="1"/>
</dbReference>
<dbReference type="PROSITE" id="PS00028">
    <property type="entry name" value="ZINC_FINGER_C2H2_1"/>
    <property type="match status" value="1"/>
</dbReference>
<keyword evidence="7" id="KW-0539">Nucleus</keyword>
<evidence type="ECO:0000313" key="11">
    <source>
        <dbReference type="EMBL" id="SPC77634.1"/>
    </source>
</evidence>
<comment type="subcellular location">
    <subcellularLocation>
        <location evidence="1">Nucleus</location>
    </subcellularLocation>
</comment>
<keyword evidence="3 8" id="KW-0863">Zinc-finger</keyword>
<dbReference type="PANTHER" id="PTHR45801:SF110">
    <property type="entry name" value="TRANSCRIPTIONAL REGULATOR SUPERMAN"/>
    <property type="match status" value="1"/>
</dbReference>
<evidence type="ECO:0000256" key="1">
    <source>
        <dbReference type="ARBA" id="ARBA00004123"/>
    </source>
</evidence>
<dbReference type="InterPro" id="IPR052426">
    <property type="entry name" value="Plant_dev_regulator"/>
</dbReference>
<evidence type="ECO:0000259" key="10">
    <source>
        <dbReference type="PROSITE" id="PS50157"/>
    </source>
</evidence>
<feature type="compositionally biased region" description="Low complexity" evidence="9">
    <location>
        <begin position="69"/>
        <end position="101"/>
    </location>
</feature>
<dbReference type="InterPro" id="IPR013087">
    <property type="entry name" value="Znf_C2H2_type"/>
</dbReference>
<evidence type="ECO:0000256" key="2">
    <source>
        <dbReference type="ARBA" id="ARBA00022723"/>
    </source>
</evidence>
<keyword evidence="4" id="KW-0862">Zinc</keyword>
<dbReference type="SMART" id="SM00355">
    <property type="entry name" value="ZnF_C2H2"/>
    <property type="match status" value="1"/>
</dbReference>
<evidence type="ECO:0000256" key="6">
    <source>
        <dbReference type="ARBA" id="ARBA00023163"/>
    </source>
</evidence>
<evidence type="ECO:0000256" key="9">
    <source>
        <dbReference type="SAM" id="MobiDB-lite"/>
    </source>
</evidence>
<name>A0A2N9EST0_FAGSY</name>
<feature type="region of interest" description="Disordered" evidence="9">
    <location>
        <begin position="64"/>
        <end position="106"/>
    </location>
</feature>
<feature type="region of interest" description="Disordered" evidence="9">
    <location>
        <begin position="112"/>
        <end position="131"/>
    </location>
</feature>
<dbReference type="InterPro" id="IPR036236">
    <property type="entry name" value="Znf_C2H2_sf"/>
</dbReference>
<feature type="domain" description="C2H2-type" evidence="10">
    <location>
        <begin position="24"/>
        <end position="51"/>
    </location>
</feature>
<dbReference type="Gene3D" id="3.30.160.60">
    <property type="entry name" value="Classic Zinc Finger"/>
    <property type="match status" value="1"/>
</dbReference>